<dbReference type="InterPro" id="IPR003593">
    <property type="entry name" value="AAA+_ATPase"/>
</dbReference>
<evidence type="ECO:0000256" key="4">
    <source>
        <dbReference type="ARBA" id="ARBA00022840"/>
    </source>
</evidence>
<feature type="transmembrane region" description="Helical" evidence="7">
    <location>
        <begin position="112"/>
        <end position="129"/>
    </location>
</feature>
<evidence type="ECO:0000256" key="7">
    <source>
        <dbReference type="SAM" id="Phobius"/>
    </source>
</evidence>
<dbReference type="EMBL" id="BSXN01002981">
    <property type="protein sequence ID" value="GME78209.1"/>
    <property type="molecule type" value="Genomic_DNA"/>
</dbReference>
<name>A0A9W6T789_CANBO</name>
<feature type="transmembrane region" description="Helical" evidence="7">
    <location>
        <begin position="33"/>
        <end position="58"/>
    </location>
</feature>
<dbReference type="CDD" id="cd18573">
    <property type="entry name" value="ABC_6TM_ABCB10_like"/>
    <property type="match status" value="1"/>
</dbReference>
<dbReference type="Pfam" id="PF00664">
    <property type="entry name" value="ABC_membrane"/>
    <property type="match status" value="1"/>
</dbReference>
<dbReference type="InterPro" id="IPR017871">
    <property type="entry name" value="ABC_transporter-like_CS"/>
</dbReference>
<sequence length="499" mass="54796">MSLPKITGEILDSTRKFDDLASIKLYGYSLNEFLYIMAALLAVSTFATFGRIILLRILGEKLVSRLRSNIMKKTLRQDMEFFDINKVGDLISRLSGDAYVVSRSVTQNLSDGIKHSIVGGTSVLMMFLISFKLSTVLLAFGPPLMFASWIYGMKIRALSRQLQQATGSLSKVAEEQLNSIKTIQSFTGESKEVNRYNNQIRQVFKVSYKDALTNATFFASTGIIGNITFLITLGLGTKYVMEGAMTVGDLTAFMMYTEYAGSAMFGIANFYSELMKGAGAASRLFELLDREPKINPVKGMKILDSKGSIVFDKVTFAYPTRPKNNIFDELSFKIQPGSNVCIVGPSGRGKSTIASLLLRFYTPNSGKILIDGEDLTKYSVHSLRQLLGVVQQEPILISGTIADNIKYGVARGRKVTDEMVYAAAARANCLEFINNFPEGFNTNIGSRGSLLSGGQKQRVAIARALIKNPAILILDEATSALDSKSERAIRFGLGVGIRR</sequence>
<reference evidence="10" key="1">
    <citation type="submission" date="2023-04" db="EMBL/GenBank/DDBJ databases">
        <title>Candida boidinii NBRC 10035.</title>
        <authorList>
            <person name="Ichikawa N."/>
            <person name="Sato H."/>
            <person name="Tonouchi N."/>
        </authorList>
    </citation>
    <scope>NUCLEOTIDE SEQUENCE</scope>
    <source>
        <strain evidence="10">NBRC 10035</strain>
    </source>
</reference>
<dbReference type="GO" id="GO:0090374">
    <property type="term" value="P:oligopeptide export from mitochondrion"/>
    <property type="evidence" value="ECO:0007669"/>
    <property type="project" value="TreeGrafter"/>
</dbReference>
<dbReference type="GO" id="GO:0015421">
    <property type="term" value="F:ABC-type oligopeptide transporter activity"/>
    <property type="evidence" value="ECO:0007669"/>
    <property type="project" value="TreeGrafter"/>
</dbReference>
<dbReference type="InterPro" id="IPR027417">
    <property type="entry name" value="P-loop_NTPase"/>
</dbReference>
<accession>A0A9W6T789</accession>
<dbReference type="InterPro" id="IPR039421">
    <property type="entry name" value="Type_1_exporter"/>
</dbReference>
<dbReference type="InterPro" id="IPR036640">
    <property type="entry name" value="ABC1_TM_sf"/>
</dbReference>
<dbReference type="PROSITE" id="PS00211">
    <property type="entry name" value="ABC_TRANSPORTER_1"/>
    <property type="match status" value="1"/>
</dbReference>
<evidence type="ECO:0000259" key="9">
    <source>
        <dbReference type="PROSITE" id="PS50929"/>
    </source>
</evidence>
<dbReference type="InterPro" id="IPR003439">
    <property type="entry name" value="ABC_transporter-like_ATP-bd"/>
</dbReference>
<keyword evidence="4" id="KW-0067">ATP-binding</keyword>
<dbReference type="GO" id="GO:0005743">
    <property type="term" value="C:mitochondrial inner membrane"/>
    <property type="evidence" value="ECO:0007669"/>
    <property type="project" value="TreeGrafter"/>
</dbReference>
<dbReference type="AlphaFoldDB" id="A0A9W6T789"/>
<feature type="domain" description="ABC transporter" evidence="8">
    <location>
        <begin position="309"/>
        <end position="497"/>
    </location>
</feature>
<keyword evidence="6 7" id="KW-0472">Membrane</keyword>
<evidence type="ECO:0000256" key="2">
    <source>
        <dbReference type="ARBA" id="ARBA00022692"/>
    </source>
</evidence>
<dbReference type="GO" id="GO:0005524">
    <property type="term" value="F:ATP binding"/>
    <property type="evidence" value="ECO:0007669"/>
    <property type="project" value="UniProtKB-KW"/>
</dbReference>
<evidence type="ECO:0000256" key="3">
    <source>
        <dbReference type="ARBA" id="ARBA00022741"/>
    </source>
</evidence>
<keyword evidence="5 7" id="KW-1133">Transmembrane helix</keyword>
<dbReference type="Pfam" id="PF00005">
    <property type="entry name" value="ABC_tran"/>
    <property type="match status" value="1"/>
</dbReference>
<dbReference type="PANTHER" id="PTHR43394">
    <property type="entry name" value="ATP-DEPENDENT PERMEASE MDL1, MITOCHONDRIAL"/>
    <property type="match status" value="1"/>
</dbReference>
<comment type="caution">
    <text evidence="10">The sequence shown here is derived from an EMBL/GenBank/DDBJ whole genome shotgun (WGS) entry which is preliminary data.</text>
</comment>
<evidence type="ECO:0000259" key="8">
    <source>
        <dbReference type="PROSITE" id="PS50893"/>
    </source>
</evidence>
<evidence type="ECO:0000313" key="10">
    <source>
        <dbReference type="EMBL" id="GME78209.1"/>
    </source>
</evidence>
<proteinExistence type="predicted"/>
<dbReference type="SMART" id="SM00382">
    <property type="entry name" value="AAA"/>
    <property type="match status" value="1"/>
</dbReference>
<dbReference type="GO" id="GO:0016887">
    <property type="term" value="F:ATP hydrolysis activity"/>
    <property type="evidence" value="ECO:0007669"/>
    <property type="project" value="InterPro"/>
</dbReference>
<keyword evidence="3" id="KW-0547">Nucleotide-binding</keyword>
<keyword evidence="11" id="KW-1185">Reference proteome</keyword>
<evidence type="ECO:0000256" key="1">
    <source>
        <dbReference type="ARBA" id="ARBA00004141"/>
    </source>
</evidence>
<dbReference type="SUPFAM" id="SSF90123">
    <property type="entry name" value="ABC transporter transmembrane region"/>
    <property type="match status" value="1"/>
</dbReference>
<feature type="transmembrane region" description="Helical" evidence="7">
    <location>
        <begin position="253"/>
        <end position="271"/>
    </location>
</feature>
<dbReference type="Proteomes" id="UP001165120">
    <property type="component" value="Unassembled WGS sequence"/>
</dbReference>
<evidence type="ECO:0000256" key="5">
    <source>
        <dbReference type="ARBA" id="ARBA00022989"/>
    </source>
</evidence>
<comment type="subcellular location">
    <subcellularLocation>
        <location evidence="1">Membrane</location>
        <topology evidence="1">Multi-pass membrane protein</topology>
    </subcellularLocation>
</comment>
<feature type="domain" description="ABC transmembrane type-1" evidence="9">
    <location>
        <begin position="1"/>
        <end position="276"/>
    </location>
</feature>
<organism evidence="10 11">
    <name type="scientific">Candida boidinii</name>
    <name type="common">Yeast</name>
    <dbReference type="NCBI Taxonomy" id="5477"/>
    <lineage>
        <taxon>Eukaryota</taxon>
        <taxon>Fungi</taxon>
        <taxon>Dikarya</taxon>
        <taxon>Ascomycota</taxon>
        <taxon>Saccharomycotina</taxon>
        <taxon>Pichiomycetes</taxon>
        <taxon>Pichiales</taxon>
        <taxon>Pichiaceae</taxon>
        <taxon>Ogataea</taxon>
        <taxon>Ogataea/Candida clade</taxon>
    </lineage>
</organism>
<dbReference type="Gene3D" id="1.20.1560.10">
    <property type="entry name" value="ABC transporter type 1, transmembrane domain"/>
    <property type="match status" value="1"/>
</dbReference>
<dbReference type="Gene3D" id="3.40.50.300">
    <property type="entry name" value="P-loop containing nucleotide triphosphate hydrolases"/>
    <property type="match status" value="1"/>
</dbReference>
<evidence type="ECO:0000256" key="6">
    <source>
        <dbReference type="ARBA" id="ARBA00023136"/>
    </source>
</evidence>
<keyword evidence="2 7" id="KW-0812">Transmembrane</keyword>
<evidence type="ECO:0000313" key="11">
    <source>
        <dbReference type="Proteomes" id="UP001165120"/>
    </source>
</evidence>
<dbReference type="SUPFAM" id="SSF52540">
    <property type="entry name" value="P-loop containing nucleoside triphosphate hydrolases"/>
    <property type="match status" value="1"/>
</dbReference>
<protein>
    <submittedName>
        <fullName evidence="10">Unnamed protein product</fullName>
    </submittedName>
</protein>
<dbReference type="PANTHER" id="PTHR43394:SF2">
    <property type="entry name" value="ATP-DEPENDENT PERMEASE MDL2, MITOCHONDRIAL"/>
    <property type="match status" value="1"/>
</dbReference>
<dbReference type="PROSITE" id="PS50929">
    <property type="entry name" value="ABC_TM1F"/>
    <property type="match status" value="1"/>
</dbReference>
<feature type="transmembrane region" description="Helical" evidence="7">
    <location>
        <begin position="211"/>
        <end position="233"/>
    </location>
</feature>
<gene>
    <name evidence="10" type="ORF">Cboi02_000574600</name>
</gene>
<dbReference type="PROSITE" id="PS50893">
    <property type="entry name" value="ABC_TRANSPORTER_2"/>
    <property type="match status" value="1"/>
</dbReference>
<dbReference type="InterPro" id="IPR011527">
    <property type="entry name" value="ABC1_TM_dom"/>
</dbReference>